<dbReference type="Proteomes" id="UP000229342">
    <property type="component" value="Unassembled WGS sequence"/>
</dbReference>
<evidence type="ECO:0000313" key="2">
    <source>
        <dbReference type="Proteomes" id="UP000229342"/>
    </source>
</evidence>
<accession>A0A2H0KDJ2</accession>
<name>A0A2H0KDJ2_9BACT</name>
<dbReference type="AlphaFoldDB" id="A0A2H0KDJ2"/>
<proteinExistence type="predicted"/>
<reference evidence="1 2" key="1">
    <citation type="submission" date="2017-09" db="EMBL/GenBank/DDBJ databases">
        <title>Depth-based differentiation of microbial function through sediment-hosted aquifers and enrichment of novel symbionts in the deep terrestrial subsurface.</title>
        <authorList>
            <person name="Probst A.J."/>
            <person name="Ladd B."/>
            <person name="Jarett J.K."/>
            <person name="Geller-Mcgrath D.E."/>
            <person name="Sieber C.M."/>
            <person name="Emerson J.B."/>
            <person name="Anantharaman K."/>
            <person name="Thomas B.C."/>
            <person name="Malmstrom R."/>
            <person name="Stieglmeier M."/>
            <person name="Klingl A."/>
            <person name="Woyke T."/>
            <person name="Ryan C.M."/>
            <person name="Banfield J.F."/>
        </authorList>
    </citation>
    <scope>NUCLEOTIDE SEQUENCE [LARGE SCALE GENOMIC DNA]</scope>
    <source>
        <strain evidence="1">CG11_big_fil_rev_8_21_14_0_20_46_11</strain>
    </source>
</reference>
<dbReference type="EMBL" id="PCVG01000050">
    <property type="protein sequence ID" value="PIQ68464.1"/>
    <property type="molecule type" value="Genomic_DNA"/>
</dbReference>
<sequence>MNTTRLLELLLAEIEHGTSSRDAVFIVAMSLRLIKLPTECVVNQLHELLSWHVSKGTPNVRHITQDTHSSSPAPALVETVFVPSSFPPAFHPTLL</sequence>
<organism evidence="1 2">
    <name type="scientific">Candidatus Taylorbacteria bacterium CG11_big_fil_rev_8_21_14_0_20_46_11</name>
    <dbReference type="NCBI Taxonomy" id="1975025"/>
    <lineage>
        <taxon>Bacteria</taxon>
        <taxon>Candidatus Tayloriibacteriota</taxon>
    </lineage>
</organism>
<gene>
    <name evidence="1" type="ORF">COV91_04000</name>
</gene>
<comment type="caution">
    <text evidence="1">The sequence shown here is derived from an EMBL/GenBank/DDBJ whole genome shotgun (WGS) entry which is preliminary data.</text>
</comment>
<evidence type="ECO:0000313" key="1">
    <source>
        <dbReference type="EMBL" id="PIQ68464.1"/>
    </source>
</evidence>
<protein>
    <submittedName>
        <fullName evidence="1">Uncharacterized protein</fullName>
    </submittedName>
</protein>